<evidence type="ECO:0000256" key="1">
    <source>
        <dbReference type="SAM" id="MobiDB-lite"/>
    </source>
</evidence>
<accession>E6QF50</accession>
<reference evidence="2" key="1">
    <citation type="submission" date="2009-10" db="EMBL/GenBank/DDBJ databases">
        <title>Diversity of trophic interactions inside an arsenic-rich microbial ecosystem.</title>
        <authorList>
            <person name="Bertin P.N."/>
            <person name="Heinrich-Salmeron A."/>
            <person name="Pelletier E."/>
            <person name="Goulhen-Chollet F."/>
            <person name="Arsene-Ploetze F."/>
            <person name="Gallien S."/>
            <person name="Calteau A."/>
            <person name="Vallenet D."/>
            <person name="Casiot C."/>
            <person name="Chane-Woon-Ming B."/>
            <person name="Giloteaux L."/>
            <person name="Barakat M."/>
            <person name="Bonnefoy V."/>
            <person name="Bruneel O."/>
            <person name="Chandler M."/>
            <person name="Cleiss J."/>
            <person name="Duran R."/>
            <person name="Elbaz-Poulichet F."/>
            <person name="Fonknechten N."/>
            <person name="Lauga B."/>
            <person name="Mornico D."/>
            <person name="Ortet P."/>
            <person name="Schaeffer C."/>
            <person name="Siguier P."/>
            <person name="Alexander Thil Smith A."/>
            <person name="Van Dorsselaer A."/>
            <person name="Weissenbach J."/>
            <person name="Medigue C."/>
            <person name="Le Paslier D."/>
        </authorList>
    </citation>
    <scope>NUCLEOTIDE SEQUENCE</scope>
</reference>
<sequence length="58" mass="6490">MFAAMKASMEDFFNLSPEAAGADAGKESSENPEAWTEEEAPQTQSRRENQRTRPKTAR</sequence>
<evidence type="ECO:0000313" key="2">
    <source>
        <dbReference type="EMBL" id="CBI05831.1"/>
    </source>
</evidence>
<dbReference type="AlphaFoldDB" id="E6QF50"/>
<gene>
    <name evidence="2" type="ORF">CARN5_0651</name>
</gene>
<name>E6QF50_9ZZZZ</name>
<protein>
    <submittedName>
        <fullName evidence="2">Uncharacterized protein</fullName>
    </submittedName>
</protein>
<proteinExistence type="predicted"/>
<feature type="region of interest" description="Disordered" evidence="1">
    <location>
        <begin position="16"/>
        <end position="58"/>
    </location>
</feature>
<organism evidence="2">
    <name type="scientific">mine drainage metagenome</name>
    <dbReference type="NCBI Taxonomy" id="410659"/>
    <lineage>
        <taxon>unclassified sequences</taxon>
        <taxon>metagenomes</taxon>
        <taxon>ecological metagenomes</taxon>
    </lineage>
</organism>
<comment type="caution">
    <text evidence="2">The sequence shown here is derived from an EMBL/GenBank/DDBJ whole genome shotgun (WGS) entry which is preliminary data.</text>
</comment>
<dbReference type="EMBL" id="CABP01000139">
    <property type="protein sequence ID" value="CBI05831.1"/>
    <property type="molecule type" value="Genomic_DNA"/>
</dbReference>